<accession>A0A1Y6CB72</accession>
<reference evidence="2" key="1">
    <citation type="submission" date="2017-04" db="EMBL/GenBank/DDBJ databases">
        <authorList>
            <person name="Varghese N."/>
            <person name="Submissions S."/>
        </authorList>
    </citation>
    <scope>NUCLEOTIDE SEQUENCE [LARGE SCALE GENOMIC DNA]</scope>
    <source>
        <strain evidence="2">RKEM611</strain>
    </source>
</reference>
<evidence type="ECO:0000313" key="2">
    <source>
        <dbReference type="Proteomes" id="UP000192907"/>
    </source>
</evidence>
<name>A0A1Y6CB72_9BACT</name>
<protein>
    <submittedName>
        <fullName evidence="1">Uncharacterized protein</fullName>
    </submittedName>
</protein>
<dbReference type="AlphaFoldDB" id="A0A1Y6CB72"/>
<proteinExistence type="predicted"/>
<dbReference type="Proteomes" id="UP000192907">
    <property type="component" value="Unassembled WGS sequence"/>
</dbReference>
<keyword evidence="2" id="KW-1185">Reference proteome</keyword>
<dbReference type="RefSeq" id="WP_159455444.1">
    <property type="nucleotide sequence ID" value="NZ_FWZT01000013.1"/>
</dbReference>
<dbReference type="EMBL" id="FWZT01000013">
    <property type="protein sequence ID" value="SMF43904.1"/>
    <property type="molecule type" value="Genomic_DNA"/>
</dbReference>
<organism evidence="1 2">
    <name type="scientific">Pseudobacteriovorax antillogorgiicola</name>
    <dbReference type="NCBI Taxonomy" id="1513793"/>
    <lineage>
        <taxon>Bacteria</taxon>
        <taxon>Pseudomonadati</taxon>
        <taxon>Bdellovibrionota</taxon>
        <taxon>Oligoflexia</taxon>
        <taxon>Oligoflexales</taxon>
        <taxon>Pseudobacteriovoracaceae</taxon>
        <taxon>Pseudobacteriovorax</taxon>
    </lineage>
</organism>
<sequence>MGGSLLKKARGLKDYSDEAVYPFKKITLQPSIYEKVAIANPLLSLLQFMNEKMG</sequence>
<gene>
    <name evidence="1" type="ORF">SAMN06296036_113110</name>
</gene>
<evidence type="ECO:0000313" key="1">
    <source>
        <dbReference type="EMBL" id="SMF43904.1"/>
    </source>
</evidence>